<evidence type="ECO:0000313" key="2">
    <source>
        <dbReference type="EMBL" id="HIQ82215.1"/>
    </source>
</evidence>
<dbReference type="Proteomes" id="UP000824260">
    <property type="component" value="Unassembled WGS sequence"/>
</dbReference>
<evidence type="ECO:0008006" key="4">
    <source>
        <dbReference type="Google" id="ProtNLM"/>
    </source>
</evidence>
<accession>A0A9D0ZKH9</accession>
<reference evidence="2" key="1">
    <citation type="submission" date="2020-10" db="EMBL/GenBank/DDBJ databases">
        <authorList>
            <person name="Gilroy R."/>
        </authorList>
    </citation>
    <scope>NUCLEOTIDE SEQUENCE</scope>
    <source>
        <strain evidence="2">ChiSjej6B24-2974</strain>
    </source>
</reference>
<keyword evidence="1" id="KW-0472">Membrane</keyword>
<reference evidence="2" key="2">
    <citation type="journal article" date="2021" name="PeerJ">
        <title>Extensive microbial diversity within the chicken gut microbiome revealed by metagenomics and culture.</title>
        <authorList>
            <person name="Gilroy R."/>
            <person name="Ravi A."/>
            <person name="Getino M."/>
            <person name="Pursley I."/>
            <person name="Horton D.L."/>
            <person name="Alikhan N.F."/>
            <person name="Baker D."/>
            <person name="Gharbi K."/>
            <person name="Hall N."/>
            <person name="Watson M."/>
            <person name="Adriaenssens E.M."/>
            <person name="Foster-Nyarko E."/>
            <person name="Jarju S."/>
            <person name="Secka A."/>
            <person name="Antonio M."/>
            <person name="Oren A."/>
            <person name="Chaudhuri R.R."/>
            <person name="La Ragione R."/>
            <person name="Hildebrand F."/>
            <person name="Pallen M.J."/>
        </authorList>
    </citation>
    <scope>NUCLEOTIDE SEQUENCE</scope>
    <source>
        <strain evidence="2">ChiSjej6B24-2974</strain>
    </source>
</reference>
<dbReference type="AlphaFoldDB" id="A0A9D0ZKH9"/>
<evidence type="ECO:0000313" key="3">
    <source>
        <dbReference type="Proteomes" id="UP000824260"/>
    </source>
</evidence>
<keyword evidence="1" id="KW-0812">Transmembrane</keyword>
<name>A0A9D0ZKH9_9FIRM</name>
<proteinExistence type="predicted"/>
<comment type="caution">
    <text evidence="2">The sequence shown here is derived from an EMBL/GenBank/DDBJ whole genome shotgun (WGS) entry which is preliminary data.</text>
</comment>
<sequence>MACEHPLDFKTLFKRMLTFRDERVVTCPACGQKVRVEFDSGWGRWLSGPVPALPLIVCLFFILRMAPEGGWTSLPNLLRGLGLIAAGFAAMLLCWLPCCLVIQRCRLYRAIPVSEP</sequence>
<protein>
    <recommendedName>
        <fullName evidence="4">Transmembrane protein</fullName>
    </recommendedName>
</protein>
<gene>
    <name evidence="2" type="ORF">IAA52_03850</name>
</gene>
<keyword evidence="1" id="KW-1133">Transmembrane helix</keyword>
<feature type="transmembrane region" description="Helical" evidence="1">
    <location>
        <begin position="42"/>
        <end position="63"/>
    </location>
</feature>
<dbReference type="EMBL" id="DVFZ01000037">
    <property type="protein sequence ID" value="HIQ82215.1"/>
    <property type="molecule type" value="Genomic_DNA"/>
</dbReference>
<organism evidence="2 3">
    <name type="scientific">Candidatus Pullichristensenella stercorigallinarum</name>
    <dbReference type="NCBI Taxonomy" id="2840909"/>
    <lineage>
        <taxon>Bacteria</taxon>
        <taxon>Bacillati</taxon>
        <taxon>Bacillota</taxon>
        <taxon>Clostridia</taxon>
        <taxon>Candidatus Pullichristensenella</taxon>
    </lineage>
</organism>
<feature type="transmembrane region" description="Helical" evidence="1">
    <location>
        <begin position="83"/>
        <end position="102"/>
    </location>
</feature>
<evidence type="ECO:0000256" key="1">
    <source>
        <dbReference type="SAM" id="Phobius"/>
    </source>
</evidence>